<gene>
    <name evidence="1" type="ORF">K3G42_027506</name>
</gene>
<reference evidence="1" key="1">
    <citation type="submission" date="2021-08" db="EMBL/GenBank/DDBJ databases">
        <title>The first chromosome-level gecko genome reveals the dynamic sex chromosomes of Neotropical dwarf geckos (Sphaerodactylidae: Sphaerodactylus).</title>
        <authorList>
            <person name="Pinto B.J."/>
            <person name="Keating S.E."/>
            <person name="Gamble T."/>
        </authorList>
    </citation>
    <scope>NUCLEOTIDE SEQUENCE</scope>
    <source>
        <strain evidence="1">TG3544</strain>
    </source>
</reference>
<proteinExistence type="predicted"/>
<name>A0ACB8ET65_9SAUR</name>
<evidence type="ECO:0000313" key="2">
    <source>
        <dbReference type="Proteomes" id="UP000827872"/>
    </source>
</evidence>
<dbReference type="Proteomes" id="UP000827872">
    <property type="component" value="Linkage Group LG07"/>
</dbReference>
<accession>A0ACB8ET65</accession>
<evidence type="ECO:0000313" key="1">
    <source>
        <dbReference type="EMBL" id="KAH7995666.1"/>
    </source>
</evidence>
<keyword evidence="2" id="KW-1185">Reference proteome</keyword>
<protein>
    <submittedName>
        <fullName evidence="1">Uncharacterized protein</fullName>
    </submittedName>
</protein>
<sequence length="542" mass="58432">MPHQKLCWGKKEGEVAAPGKSPSLSTPEFWNSERDELCEPERRLQKPKGSGAQAKCPVDRRAPLTCSRGRSQQARGKQQEQEKLEACGQQEVERKACGGASPVRQSTKVTGPGRHDGKFLGTGCPGSSKYEHGHSDGEAASSTSGQLIACRLAGQNHFRNSCFPSVLMWPVAPGTVWTAAICMADMDLGEVLEQAIIEGVQEQDEVQAATDTFMARSGQLMSRICPATMGPPRCGVYWQAEVVTILLRTVRDRGYATLLMASTGLTKRRAFWAVARALQEAGFHRKEVQACTKWKALKRDFFAAMEASGGHPRRSSWPPHFAALRQLWRLAGQPHWADRRPEGATARWRALALLREPLDEPVEGRGGDSSSDETSIAAPEERGEAAEPQRSSSSSSMEGAVEQPPAHSVAAPEAGPSDMAGLQQSSLQPHCDCYRLLARIERQLLHMERRLAALERRPVAEGHPRQTTAEPPVVLSSGTASATQQPASSSSSPPQLQVDLQTSVTLAGIPTSPAPGAPPEAPLWGGPAPHLVCLPSSSEDTP</sequence>
<organism evidence="1 2">
    <name type="scientific">Sphaerodactylus townsendi</name>
    <dbReference type="NCBI Taxonomy" id="933632"/>
    <lineage>
        <taxon>Eukaryota</taxon>
        <taxon>Metazoa</taxon>
        <taxon>Chordata</taxon>
        <taxon>Craniata</taxon>
        <taxon>Vertebrata</taxon>
        <taxon>Euteleostomi</taxon>
        <taxon>Lepidosauria</taxon>
        <taxon>Squamata</taxon>
        <taxon>Bifurcata</taxon>
        <taxon>Gekkota</taxon>
        <taxon>Sphaerodactylidae</taxon>
        <taxon>Sphaerodactylus</taxon>
    </lineage>
</organism>
<comment type="caution">
    <text evidence="1">The sequence shown here is derived from an EMBL/GenBank/DDBJ whole genome shotgun (WGS) entry which is preliminary data.</text>
</comment>
<dbReference type="EMBL" id="CM037620">
    <property type="protein sequence ID" value="KAH7995666.1"/>
    <property type="molecule type" value="Genomic_DNA"/>
</dbReference>